<dbReference type="GO" id="GO:0015031">
    <property type="term" value="P:protein transport"/>
    <property type="evidence" value="ECO:0007669"/>
    <property type="project" value="UniProtKB-KW"/>
</dbReference>
<evidence type="ECO:0000256" key="4">
    <source>
        <dbReference type="ARBA" id="ARBA00023054"/>
    </source>
</evidence>
<dbReference type="Proteomes" id="UP000030762">
    <property type="component" value="Unassembled WGS sequence"/>
</dbReference>
<keyword evidence="9" id="KW-1185">Reference proteome</keyword>
<dbReference type="AlphaFoldDB" id="T0QIP5"/>
<dbReference type="GeneID" id="19948638"/>
<feature type="coiled-coil region" evidence="5">
    <location>
        <begin position="574"/>
        <end position="608"/>
    </location>
</feature>
<keyword evidence="4 5" id="KW-0175">Coiled coil</keyword>
<dbReference type="GO" id="GO:0061709">
    <property type="term" value="P:reticulophagy"/>
    <property type="evidence" value="ECO:0007669"/>
    <property type="project" value="TreeGrafter"/>
</dbReference>
<dbReference type="InterPro" id="IPR040040">
    <property type="entry name" value="ATG11"/>
</dbReference>
<dbReference type="GO" id="GO:0034727">
    <property type="term" value="P:piecemeal microautophagy of the nucleus"/>
    <property type="evidence" value="ECO:0007669"/>
    <property type="project" value="TreeGrafter"/>
</dbReference>
<evidence type="ECO:0000256" key="2">
    <source>
        <dbReference type="ARBA" id="ARBA00022927"/>
    </source>
</evidence>
<protein>
    <submittedName>
        <fullName evidence="8">Uncharacterized protein</fullName>
    </submittedName>
</protein>
<dbReference type="OMA" id="KHFAPFW"/>
<evidence type="ECO:0000256" key="3">
    <source>
        <dbReference type="ARBA" id="ARBA00023006"/>
    </source>
</evidence>
<dbReference type="STRING" id="1156394.T0QIP5"/>
<evidence type="ECO:0000313" key="8">
    <source>
        <dbReference type="EMBL" id="EQC34586.1"/>
    </source>
</evidence>
<dbReference type="InterPro" id="IPR019460">
    <property type="entry name" value="Atg11_C"/>
</dbReference>
<dbReference type="InterPro" id="IPR045326">
    <property type="entry name" value="ATG17-like_dom"/>
</dbReference>
<accession>T0QIP5</accession>
<dbReference type="InParanoid" id="T0QIP5"/>
<gene>
    <name evidence="8" type="ORF">SDRG_07911</name>
</gene>
<dbReference type="eggNOG" id="ENOG502QUG9">
    <property type="taxonomic scope" value="Eukaryota"/>
</dbReference>
<dbReference type="Pfam" id="PF04108">
    <property type="entry name" value="ATG17_like"/>
    <property type="match status" value="1"/>
</dbReference>
<keyword evidence="1" id="KW-0813">Transport</keyword>
<proteinExistence type="predicted"/>
<dbReference type="GO" id="GO:0000045">
    <property type="term" value="P:autophagosome assembly"/>
    <property type="evidence" value="ECO:0007669"/>
    <property type="project" value="InterPro"/>
</dbReference>
<dbReference type="EMBL" id="JH767154">
    <property type="protein sequence ID" value="EQC34586.1"/>
    <property type="molecule type" value="Genomic_DNA"/>
</dbReference>
<evidence type="ECO:0000259" key="6">
    <source>
        <dbReference type="Pfam" id="PF04108"/>
    </source>
</evidence>
<feature type="domain" description="Autophagy protein ATG17-like" evidence="6">
    <location>
        <begin position="158"/>
        <end position="537"/>
    </location>
</feature>
<organism evidence="8 9">
    <name type="scientific">Saprolegnia diclina (strain VS20)</name>
    <dbReference type="NCBI Taxonomy" id="1156394"/>
    <lineage>
        <taxon>Eukaryota</taxon>
        <taxon>Sar</taxon>
        <taxon>Stramenopiles</taxon>
        <taxon>Oomycota</taxon>
        <taxon>Saprolegniomycetes</taxon>
        <taxon>Saprolegniales</taxon>
        <taxon>Saprolegniaceae</taxon>
        <taxon>Saprolegnia</taxon>
    </lineage>
</organism>
<keyword evidence="3" id="KW-0072">Autophagy</keyword>
<dbReference type="GO" id="GO:0019901">
    <property type="term" value="F:protein kinase binding"/>
    <property type="evidence" value="ECO:0007669"/>
    <property type="project" value="TreeGrafter"/>
</dbReference>
<evidence type="ECO:0000256" key="1">
    <source>
        <dbReference type="ARBA" id="ARBA00022448"/>
    </source>
</evidence>
<dbReference type="Pfam" id="PF10377">
    <property type="entry name" value="ATG11"/>
    <property type="match status" value="1"/>
</dbReference>
<evidence type="ECO:0000313" key="9">
    <source>
        <dbReference type="Proteomes" id="UP000030762"/>
    </source>
</evidence>
<dbReference type="GO" id="GO:0034517">
    <property type="term" value="P:ribophagy"/>
    <property type="evidence" value="ECO:0007669"/>
    <property type="project" value="TreeGrafter"/>
</dbReference>
<dbReference type="OrthoDB" id="447953at2759"/>
<dbReference type="RefSeq" id="XP_008611992.1">
    <property type="nucleotide sequence ID" value="XM_008613770.1"/>
</dbReference>
<dbReference type="CDD" id="cd17039">
    <property type="entry name" value="Ubl_ubiquitin_like"/>
    <property type="match status" value="1"/>
</dbReference>
<dbReference type="GO" id="GO:0000422">
    <property type="term" value="P:autophagy of mitochondrion"/>
    <property type="evidence" value="ECO:0007669"/>
    <property type="project" value="TreeGrafter"/>
</dbReference>
<dbReference type="VEuPathDB" id="FungiDB:SDRG_07911"/>
<evidence type="ECO:0000259" key="7">
    <source>
        <dbReference type="Pfam" id="PF10377"/>
    </source>
</evidence>
<keyword evidence="2" id="KW-0653">Protein transport</keyword>
<dbReference type="SUPFAM" id="SSF54236">
    <property type="entry name" value="Ubiquitin-like"/>
    <property type="match status" value="1"/>
</dbReference>
<evidence type="ECO:0000256" key="5">
    <source>
        <dbReference type="SAM" id="Coils"/>
    </source>
</evidence>
<sequence length="872" mass="97355">MERPAHDGDDPTSAPPAPAVLRVSVVNAMDGMQYDVDLSSRATGNVLRQELLVATGIPTDEQILLYGPPYTRLDPKKTIESYQFHTSQKAVFVYDRRTLSQETLAIAPTVLQPQHYEVPSLSPSSAPAARPLYESSSPLLKALYDYEVQFKAVAMMGQTLDTVAQARLDACDTCLAQQRAQASAIQAAMANLDTFHMSYLHLASSISRIVSTSAMTQHFQPFWKDFRSTSEHHEELLTHLEAYIGRLETIPLHPALQTPPHRTTLYDCIPLERVRDWRTQCEQSHTHLQAKMEALAAAYHALTESIRVGLTSSTQSARPAPDLLRQRDVLYAKVVSSTDHMNVKSIVATLQTNYETVVQRVAETVPQNVLPEATATSSSSMTTSYMFASATVLEAFRGLDEMQRDQAALLPHIHQVVDDELKTFMLAVAESKDSMSAAVHTQLRWVSRVQSEIRDFEQTLSLLKDALAVQKRQFAELNHVAKLPEAYDACLQEIVRRRSYGREFTWKIQSMGEKLAQMREDEVLLRDAFLKEFGQHLPRDFVPGLVEKPSHCDIRMRPFDTALPAIDAPSPAPFEMEQRELDVLRNRCKELEGRVDELQTELDDQKKASCHCSSFSNASSMSCSAEKGPNFPLVLALAATAGHPAGMANSSELLDKTARLEGMLDERNTMVASLEARIASQDEALLRVNDECEGAKNDLAHAQFLLGSQRSALKQIWNLVGMDEATLEMQTVDGLQKGLDAFEDMWLAKQQQLHVSTTAAPSDKAIASDDIVSKIAFRSFSYDDLALFLPTFAPSDAGAAKIYLAFHLGCPNRFLSDESIAMFHQAQNRYPEYILGRIVFIDEREATERDNPYRLILGTTFYVLTVTCLVDY</sequence>
<reference evidence="8 9" key="1">
    <citation type="submission" date="2012-04" db="EMBL/GenBank/DDBJ databases">
        <title>The Genome Sequence of Saprolegnia declina VS20.</title>
        <authorList>
            <consortium name="The Broad Institute Genome Sequencing Platform"/>
            <person name="Russ C."/>
            <person name="Nusbaum C."/>
            <person name="Tyler B."/>
            <person name="van West P."/>
            <person name="Dieguez-Uribeondo J."/>
            <person name="de Bruijn I."/>
            <person name="Tripathy S."/>
            <person name="Jiang R."/>
            <person name="Young S.K."/>
            <person name="Zeng Q."/>
            <person name="Gargeya S."/>
            <person name="Fitzgerald M."/>
            <person name="Haas B."/>
            <person name="Abouelleil A."/>
            <person name="Alvarado L."/>
            <person name="Arachchi H.M."/>
            <person name="Berlin A."/>
            <person name="Chapman S.B."/>
            <person name="Goldberg J."/>
            <person name="Griggs A."/>
            <person name="Gujja S."/>
            <person name="Hansen M."/>
            <person name="Howarth C."/>
            <person name="Imamovic A."/>
            <person name="Larimer J."/>
            <person name="McCowen C."/>
            <person name="Montmayeur A."/>
            <person name="Murphy C."/>
            <person name="Neiman D."/>
            <person name="Pearson M."/>
            <person name="Priest M."/>
            <person name="Roberts A."/>
            <person name="Saif S."/>
            <person name="Shea T."/>
            <person name="Sisk P."/>
            <person name="Sykes S."/>
            <person name="Wortman J."/>
            <person name="Nusbaum C."/>
            <person name="Birren B."/>
        </authorList>
    </citation>
    <scope>NUCLEOTIDE SEQUENCE [LARGE SCALE GENOMIC DNA]</scope>
    <source>
        <strain evidence="8 9">VS20</strain>
    </source>
</reference>
<dbReference type="GO" id="GO:0060090">
    <property type="term" value="F:molecular adaptor activity"/>
    <property type="evidence" value="ECO:0007669"/>
    <property type="project" value="TreeGrafter"/>
</dbReference>
<dbReference type="InterPro" id="IPR029071">
    <property type="entry name" value="Ubiquitin-like_domsf"/>
</dbReference>
<dbReference type="PANTHER" id="PTHR13222:SF1">
    <property type="entry name" value="RB1-INDUCIBLE COILED-COIL PROTEIN 1"/>
    <property type="match status" value="1"/>
</dbReference>
<dbReference type="GO" id="GO:0034045">
    <property type="term" value="C:phagophore assembly site membrane"/>
    <property type="evidence" value="ECO:0007669"/>
    <property type="project" value="TreeGrafter"/>
</dbReference>
<feature type="domain" description="Autophagy-related protein 11 C-terminal" evidence="7">
    <location>
        <begin position="761"/>
        <end position="867"/>
    </location>
</feature>
<dbReference type="GO" id="GO:1990316">
    <property type="term" value="C:Atg1/ULK1 kinase complex"/>
    <property type="evidence" value="ECO:0007669"/>
    <property type="project" value="TreeGrafter"/>
</dbReference>
<feature type="coiled-coil region" evidence="5">
    <location>
        <begin position="446"/>
        <end position="473"/>
    </location>
</feature>
<name>T0QIP5_SAPDV</name>
<dbReference type="PANTHER" id="PTHR13222">
    <property type="entry name" value="RB1-INDUCIBLE COILED-COIL"/>
    <property type="match status" value="1"/>
</dbReference>